<dbReference type="Proteomes" id="UP001419268">
    <property type="component" value="Unassembled WGS sequence"/>
</dbReference>
<comment type="caution">
    <text evidence="2">The sequence shown here is derived from an EMBL/GenBank/DDBJ whole genome shotgun (WGS) entry which is preliminary data.</text>
</comment>
<protein>
    <submittedName>
        <fullName evidence="2">Uncharacterized protein</fullName>
    </submittedName>
</protein>
<evidence type="ECO:0000313" key="2">
    <source>
        <dbReference type="EMBL" id="KAK9100196.1"/>
    </source>
</evidence>
<keyword evidence="1" id="KW-0812">Transmembrane</keyword>
<reference evidence="2 3" key="1">
    <citation type="submission" date="2024-01" db="EMBL/GenBank/DDBJ databases">
        <title>Genome assemblies of Stephania.</title>
        <authorList>
            <person name="Yang L."/>
        </authorList>
    </citation>
    <scope>NUCLEOTIDE SEQUENCE [LARGE SCALE GENOMIC DNA]</scope>
    <source>
        <strain evidence="2">JXDWG</strain>
        <tissue evidence="2">Leaf</tissue>
    </source>
</reference>
<accession>A0AAP0EW18</accession>
<evidence type="ECO:0000256" key="1">
    <source>
        <dbReference type="SAM" id="Phobius"/>
    </source>
</evidence>
<feature type="transmembrane region" description="Helical" evidence="1">
    <location>
        <begin position="266"/>
        <end position="287"/>
    </location>
</feature>
<evidence type="ECO:0000313" key="3">
    <source>
        <dbReference type="Proteomes" id="UP001419268"/>
    </source>
</evidence>
<feature type="transmembrane region" description="Helical" evidence="1">
    <location>
        <begin position="16"/>
        <end position="36"/>
    </location>
</feature>
<dbReference type="EMBL" id="JBBNAG010000010">
    <property type="protein sequence ID" value="KAK9100196.1"/>
    <property type="molecule type" value="Genomic_DNA"/>
</dbReference>
<dbReference type="AlphaFoldDB" id="A0AAP0EW18"/>
<proteinExistence type="predicted"/>
<gene>
    <name evidence="2" type="ORF">Scep_023626</name>
</gene>
<keyword evidence="3" id="KW-1185">Reference proteome</keyword>
<sequence>MRALRSRGHRPVDLDIVVRFAIAHYVVVRVVVVRVVRLAMRRRPAARDGAAEYNAASSNVRVDVAEPAAAAVAERSASPFGEVAVTWRQAIKDFEQSKGNSRARVGLVGGGLTGSVLVEALITKLDLTRANSLSFYLLINTIMLNDPYCGTHNVICSFTEAKAEFCQKKLAKIERRELREQKSALKGLTSSRGFSTGLNPSSEHPPSVVAPLSYSSFIVVEHPREKKRKSKERKRGLKLWKEWRSSMMVAMTMVAWPWKWERGMKLLGLVLLVLSSAGYGVVGLNIWPMPKSVNHGRRVLCSSKDFALDARGASIQILLVFSKMASPDFLILFNFDVVLSLELHDVPNPLIQAKLDKGLNDIANRLMYHNQGKKQLLKEGDFERIINGLKTGGLIQEALRMYELMQACGFVASESLKFSLRASQTFQRQRPTEL</sequence>
<keyword evidence="1" id="KW-1133">Transmembrane helix</keyword>
<keyword evidence="1" id="KW-0472">Membrane</keyword>
<name>A0AAP0EW18_9MAGN</name>
<organism evidence="2 3">
    <name type="scientific">Stephania cephalantha</name>
    <dbReference type="NCBI Taxonomy" id="152367"/>
    <lineage>
        <taxon>Eukaryota</taxon>
        <taxon>Viridiplantae</taxon>
        <taxon>Streptophyta</taxon>
        <taxon>Embryophyta</taxon>
        <taxon>Tracheophyta</taxon>
        <taxon>Spermatophyta</taxon>
        <taxon>Magnoliopsida</taxon>
        <taxon>Ranunculales</taxon>
        <taxon>Menispermaceae</taxon>
        <taxon>Menispermoideae</taxon>
        <taxon>Cissampelideae</taxon>
        <taxon>Stephania</taxon>
    </lineage>
</organism>